<gene>
    <name evidence="1" type="ORF">D779_3646</name>
</gene>
<dbReference type="eggNOG" id="ENOG5033Y9A">
    <property type="taxonomic scope" value="Bacteria"/>
</dbReference>
<dbReference type="Gene3D" id="3.30.870.10">
    <property type="entry name" value="Endonuclease Chain A"/>
    <property type="match status" value="1"/>
</dbReference>
<evidence type="ECO:0008006" key="3">
    <source>
        <dbReference type="Google" id="ProtNLM"/>
    </source>
</evidence>
<dbReference type="Proteomes" id="UP000019460">
    <property type="component" value="Unassembled WGS sequence"/>
</dbReference>
<evidence type="ECO:0000313" key="1">
    <source>
        <dbReference type="EMBL" id="EXJ13552.1"/>
    </source>
</evidence>
<evidence type="ECO:0000313" key="2">
    <source>
        <dbReference type="Proteomes" id="UP000019460"/>
    </source>
</evidence>
<comment type="caution">
    <text evidence="1">The sequence shown here is derived from an EMBL/GenBank/DDBJ whole genome shotgun (WGS) entry which is preliminary data.</text>
</comment>
<reference evidence="1 2" key="1">
    <citation type="submission" date="2012-11" db="EMBL/GenBank/DDBJ databases">
        <title>Genome assembly of Thiorhodococcus sp. AK35.</title>
        <authorList>
            <person name="Nupur N."/>
            <person name="Khatri I."/>
            <person name="Subramanian S."/>
            <person name="Pinnaka A."/>
        </authorList>
    </citation>
    <scope>NUCLEOTIDE SEQUENCE [LARGE SCALE GENOMIC DNA]</scope>
    <source>
        <strain evidence="1 2">AK35</strain>
    </source>
</reference>
<organism evidence="1 2">
    <name type="scientific">Imhoffiella purpurea</name>
    <dbReference type="NCBI Taxonomy" id="1249627"/>
    <lineage>
        <taxon>Bacteria</taxon>
        <taxon>Pseudomonadati</taxon>
        <taxon>Pseudomonadota</taxon>
        <taxon>Gammaproteobacteria</taxon>
        <taxon>Chromatiales</taxon>
        <taxon>Chromatiaceae</taxon>
        <taxon>Imhoffiella</taxon>
    </lineage>
</organism>
<keyword evidence="2" id="KW-1185">Reference proteome</keyword>
<dbReference type="AlphaFoldDB" id="W9VBY6"/>
<sequence length="567" mass="65606">MRPRFLRFLCSLLSALYSTLFPFFHSAYCLRFFLERNKVKDYYDLFNKFLRKRNSVFVISPYFDIEFAKNMIKKINPEEVIYVVDDGSDRKDLDKLKRLLEYNCVESYIALGSAPGIVHLKVFYIISKNKRNRIKSFFSRYSAPRKRSDMITARFLMLGSANATDAAFGGKRNAELMVSIDLNEKDERGNNDQDLIDFLELLKSKVIANNKTSSPGFSARLGEFELEFPGFVLSPLSSAPGFDAWLQRGLLVAEYKNDQRFLFVVFALIKNLPKSAIHGIFSNAGFTQISSTKVLRYPYIGQKCIPVCSQIINNPLNEDEDFDEGEDFDEDFDEDEGRYNNGGLFSSSRANKNWKSNHCLWTHLGLWVSNECHQQHGDVMYKKNHNKRNNEIALLKNNKNNPIFKKCLEDGFIAQLQTLWDNLVIQGTDPQSYLINQSGVLDRGYYRGICKNKIETDIILANNRDFEKRYTTGYEFLKVPRFRQDDSAWELFVDSFCESLELEAQKAKSSSLILKAIKRAFEALKPRLSIKSMSVTDIKKTLRDNWDKEIKINGKDYKFGDVISNYF</sequence>
<proteinExistence type="predicted"/>
<dbReference type="EMBL" id="AONC01000066">
    <property type="protein sequence ID" value="EXJ13552.1"/>
    <property type="molecule type" value="Genomic_DNA"/>
</dbReference>
<accession>W9VBY6</accession>
<protein>
    <recommendedName>
        <fullName evidence="3">Phospholipase D-like domain-containing protein</fullName>
    </recommendedName>
</protein>
<dbReference type="PATRIC" id="fig|1249627.3.peg.3723"/>
<name>W9VBY6_9GAMM</name>